<organism evidence="2 3">
    <name type="scientific">Daphnia magna</name>
    <dbReference type="NCBI Taxonomy" id="35525"/>
    <lineage>
        <taxon>Eukaryota</taxon>
        <taxon>Metazoa</taxon>
        <taxon>Ecdysozoa</taxon>
        <taxon>Arthropoda</taxon>
        <taxon>Crustacea</taxon>
        <taxon>Branchiopoda</taxon>
        <taxon>Diplostraca</taxon>
        <taxon>Cladocera</taxon>
        <taxon>Anomopoda</taxon>
        <taxon>Daphniidae</taxon>
        <taxon>Daphnia</taxon>
    </lineage>
</organism>
<evidence type="ECO:0000256" key="1">
    <source>
        <dbReference type="SAM" id="MobiDB-lite"/>
    </source>
</evidence>
<sequence>MTSLEQRRAPLSLPSRKPFAGARSTTPSDAGSTAAHSATWEGATPPPVSSSTHSADSESQQQFTDQKKKEIAYLRIESSVLPLRHFATDVDTTEPQK</sequence>
<reference evidence="2 3" key="1">
    <citation type="journal article" date="2023" name="Nucleic Acids Res.">
        <title>The hologenome of Daphnia magna reveals possible DNA methylation and microbiome-mediated evolution of the host genome.</title>
        <authorList>
            <person name="Chaturvedi A."/>
            <person name="Li X."/>
            <person name="Dhandapani V."/>
            <person name="Marshall H."/>
            <person name="Kissane S."/>
            <person name="Cuenca-Cambronero M."/>
            <person name="Asole G."/>
            <person name="Calvet F."/>
            <person name="Ruiz-Romero M."/>
            <person name="Marangio P."/>
            <person name="Guigo R."/>
            <person name="Rago D."/>
            <person name="Mirbahai L."/>
            <person name="Eastwood N."/>
            <person name="Colbourne J.K."/>
            <person name="Zhou J."/>
            <person name="Mallon E."/>
            <person name="Orsini L."/>
        </authorList>
    </citation>
    <scope>NUCLEOTIDE SEQUENCE [LARGE SCALE GENOMIC DNA]</scope>
    <source>
        <strain evidence="2">LRV0_1</strain>
    </source>
</reference>
<protein>
    <submittedName>
        <fullName evidence="2">Uncharacterized protein</fullName>
    </submittedName>
</protein>
<dbReference type="EMBL" id="JAOYFB010000040">
    <property type="protein sequence ID" value="KAK4036424.1"/>
    <property type="molecule type" value="Genomic_DNA"/>
</dbReference>
<accession>A0ABR0B3Z2</accession>
<comment type="caution">
    <text evidence="2">The sequence shown here is derived from an EMBL/GenBank/DDBJ whole genome shotgun (WGS) entry which is preliminary data.</text>
</comment>
<dbReference type="Proteomes" id="UP001234178">
    <property type="component" value="Unassembled WGS sequence"/>
</dbReference>
<evidence type="ECO:0000313" key="3">
    <source>
        <dbReference type="Proteomes" id="UP001234178"/>
    </source>
</evidence>
<feature type="region of interest" description="Disordered" evidence="1">
    <location>
        <begin position="1"/>
        <end position="68"/>
    </location>
</feature>
<evidence type="ECO:0000313" key="2">
    <source>
        <dbReference type="EMBL" id="KAK4036424.1"/>
    </source>
</evidence>
<name>A0ABR0B3Z2_9CRUS</name>
<keyword evidence="3" id="KW-1185">Reference proteome</keyword>
<feature type="compositionally biased region" description="Polar residues" evidence="1">
    <location>
        <begin position="23"/>
        <end position="36"/>
    </location>
</feature>
<gene>
    <name evidence="2" type="ORF">OUZ56_028479</name>
</gene>
<proteinExistence type="predicted"/>
<feature type="compositionally biased region" description="Polar residues" evidence="1">
    <location>
        <begin position="49"/>
        <end position="64"/>
    </location>
</feature>